<dbReference type="InterPro" id="IPR036884">
    <property type="entry name" value="2Fe-2S-bd_dom_sf"/>
</dbReference>
<dbReference type="SUPFAM" id="SSF47741">
    <property type="entry name" value="CO dehydrogenase ISP C-domain like"/>
    <property type="match status" value="1"/>
</dbReference>
<evidence type="ECO:0000259" key="5">
    <source>
        <dbReference type="PROSITE" id="PS51085"/>
    </source>
</evidence>
<evidence type="ECO:0000256" key="1">
    <source>
        <dbReference type="ARBA" id="ARBA00022714"/>
    </source>
</evidence>
<dbReference type="RefSeq" id="WP_111628896.1">
    <property type="nucleotide sequence ID" value="NZ_QLMC01000003.1"/>
</dbReference>
<dbReference type="InterPro" id="IPR002888">
    <property type="entry name" value="2Fe-2S-bd"/>
</dbReference>
<accession>A0A327X4X1</accession>
<dbReference type="PROSITE" id="PS51085">
    <property type="entry name" value="2FE2S_FER_2"/>
    <property type="match status" value="1"/>
</dbReference>
<dbReference type="GO" id="GO:0046872">
    <property type="term" value="F:metal ion binding"/>
    <property type="evidence" value="ECO:0007669"/>
    <property type="project" value="UniProtKB-KW"/>
</dbReference>
<protein>
    <submittedName>
        <fullName evidence="6">Nicotinate dehydrogenase subunit A</fullName>
    </submittedName>
</protein>
<dbReference type="AlphaFoldDB" id="A0A327X4X1"/>
<evidence type="ECO:0000313" key="6">
    <source>
        <dbReference type="EMBL" id="RAJ97948.1"/>
    </source>
</evidence>
<dbReference type="Gene3D" id="1.10.150.120">
    <property type="entry name" value="[2Fe-2S]-binding domain"/>
    <property type="match status" value="1"/>
</dbReference>
<dbReference type="InterPro" id="IPR001041">
    <property type="entry name" value="2Fe-2S_ferredoxin-type"/>
</dbReference>
<dbReference type="OrthoDB" id="9796880at2"/>
<evidence type="ECO:0000256" key="2">
    <source>
        <dbReference type="ARBA" id="ARBA00022723"/>
    </source>
</evidence>
<dbReference type="InterPro" id="IPR036010">
    <property type="entry name" value="2Fe-2S_ferredoxin-like_sf"/>
</dbReference>
<dbReference type="SUPFAM" id="SSF54292">
    <property type="entry name" value="2Fe-2S ferredoxin-like"/>
    <property type="match status" value="1"/>
</dbReference>
<feature type="domain" description="2Fe-2S ferredoxin-type" evidence="5">
    <location>
        <begin position="3"/>
        <end position="79"/>
    </location>
</feature>
<reference evidence="6 7" key="1">
    <citation type="submission" date="2018-06" db="EMBL/GenBank/DDBJ databases">
        <title>Genomic Encyclopedia of Archaeal and Bacterial Type Strains, Phase II (KMG-II): from individual species to whole genera.</title>
        <authorList>
            <person name="Goeker M."/>
        </authorList>
    </citation>
    <scope>NUCLEOTIDE SEQUENCE [LARGE SCALE GENOMIC DNA]</scope>
    <source>
        <strain evidence="6 7">DSM 21851</strain>
    </source>
</reference>
<dbReference type="Pfam" id="PF00111">
    <property type="entry name" value="Fer2"/>
    <property type="match status" value="1"/>
</dbReference>
<keyword evidence="7" id="KW-1185">Reference proteome</keyword>
<keyword evidence="1" id="KW-0001">2Fe-2S</keyword>
<organism evidence="6 7">
    <name type="scientific">Larkinella arboricola</name>
    <dbReference type="NCBI Taxonomy" id="643671"/>
    <lineage>
        <taxon>Bacteria</taxon>
        <taxon>Pseudomonadati</taxon>
        <taxon>Bacteroidota</taxon>
        <taxon>Cytophagia</taxon>
        <taxon>Cytophagales</taxon>
        <taxon>Spirosomataceae</taxon>
        <taxon>Larkinella</taxon>
    </lineage>
</organism>
<dbReference type="PANTHER" id="PTHR44379">
    <property type="entry name" value="OXIDOREDUCTASE WITH IRON-SULFUR SUBUNIT"/>
    <property type="match status" value="1"/>
</dbReference>
<dbReference type="Pfam" id="PF01799">
    <property type="entry name" value="Fer2_2"/>
    <property type="match status" value="1"/>
</dbReference>
<dbReference type="Proteomes" id="UP000248790">
    <property type="component" value="Unassembled WGS sequence"/>
</dbReference>
<dbReference type="InterPro" id="IPR051452">
    <property type="entry name" value="Diverse_Oxidoreductases"/>
</dbReference>
<proteinExistence type="predicted"/>
<keyword evidence="4" id="KW-0411">Iron-sulfur</keyword>
<evidence type="ECO:0000256" key="4">
    <source>
        <dbReference type="ARBA" id="ARBA00023014"/>
    </source>
</evidence>
<dbReference type="InterPro" id="IPR012675">
    <property type="entry name" value="Beta-grasp_dom_sf"/>
</dbReference>
<name>A0A327X4X1_LARAB</name>
<comment type="caution">
    <text evidence="6">The sequence shown here is derived from an EMBL/GenBank/DDBJ whole genome shotgun (WGS) entry which is preliminary data.</text>
</comment>
<dbReference type="EMBL" id="QLMC01000003">
    <property type="protein sequence ID" value="RAJ97948.1"/>
    <property type="molecule type" value="Genomic_DNA"/>
</dbReference>
<dbReference type="CDD" id="cd00207">
    <property type="entry name" value="fer2"/>
    <property type="match status" value="1"/>
</dbReference>
<dbReference type="GO" id="GO:0016491">
    <property type="term" value="F:oxidoreductase activity"/>
    <property type="evidence" value="ECO:0007669"/>
    <property type="project" value="InterPro"/>
</dbReference>
<keyword evidence="3" id="KW-0408">Iron</keyword>
<keyword evidence="2" id="KW-0479">Metal-binding</keyword>
<evidence type="ECO:0000313" key="7">
    <source>
        <dbReference type="Proteomes" id="UP000248790"/>
    </source>
</evidence>
<gene>
    <name evidence="6" type="ORF">LX87_02855</name>
</gene>
<sequence length="157" mass="17053">MKARLTIEVNQKRHTVEVDPATPLLYVLRNNLQLNGPKYGCGLEQCGACMVLLDGKATPSCLLPVETSIGKAIVTLEGLTQPGGKLHPVQRAFVEQQAAQCGYCLNGMVISAVSLLTEQKHPDETAIRKGMERVLCRCGTQSRILRAIRQAANESNP</sequence>
<dbReference type="PANTHER" id="PTHR44379:SF6">
    <property type="entry name" value="BLR6046 PROTEIN"/>
    <property type="match status" value="1"/>
</dbReference>
<dbReference type="GO" id="GO:0051537">
    <property type="term" value="F:2 iron, 2 sulfur cluster binding"/>
    <property type="evidence" value="ECO:0007669"/>
    <property type="project" value="UniProtKB-KW"/>
</dbReference>
<evidence type="ECO:0000256" key="3">
    <source>
        <dbReference type="ARBA" id="ARBA00023004"/>
    </source>
</evidence>
<dbReference type="Gene3D" id="3.10.20.30">
    <property type="match status" value="1"/>
</dbReference>